<dbReference type="AlphaFoldDB" id="F5Y1M4"/>
<sequence>MAKSYLFLKPATLPLVASELSADSVGPIDPGEVERSLKEAVPQLVWENATQASGEVEEGWIEFSQTGEGASRTLSLRCSLRADYTALVQRLCDRYGWVAFDDTPLCFQPHRPPMGV</sequence>
<evidence type="ECO:0000313" key="1">
    <source>
        <dbReference type="EMBL" id="AEG92275.1"/>
    </source>
</evidence>
<dbReference type="OrthoDB" id="8812676at2"/>
<reference evidence="2" key="1">
    <citation type="submission" date="2006-01" db="EMBL/GenBank/DDBJ databases">
        <title>Genome of the cyst-dividing bacterium Ramlibacter tataouinensis.</title>
        <authorList>
            <person name="Barakat M."/>
            <person name="Ortet P."/>
            <person name="De Luca G."/>
            <person name="Jourlin-Castelli C."/>
            <person name="Ansaldi M."/>
            <person name="Py B."/>
            <person name="Fichant G."/>
            <person name="Coutinho P."/>
            <person name="Voulhoux R."/>
            <person name="Bastien O."/>
            <person name="Roy S."/>
            <person name="Marechal E."/>
            <person name="Henrissat B."/>
            <person name="Quentin Y."/>
            <person name="Noirot P."/>
            <person name="Filloux A."/>
            <person name="Mejean V."/>
            <person name="DuBow M."/>
            <person name="Barras F."/>
            <person name="Heulin T."/>
        </authorList>
    </citation>
    <scope>NUCLEOTIDE SEQUENCE [LARGE SCALE GENOMIC DNA]</scope>
    <source>
        <strain evidence="2">ATCC BAA-407 / DSM 14655 / LMG 21543 / TTB310</strain>
    </source>
</reference>
<accession>F5Y1M4</accession>
<protein>
    <submittedName>
        <fullName evidence="1">Uncharacterized protein</fullName>
    </submittedName>
</protein>
<organism evidence="1 2">
    <name type="scientific">Ramlibacter tataouinensis (strain ATCC BAA-407 / DSM 14655 / LMG 21543 / TTB310)</name>
    <dbReference type="NCBI Taxonomy" id="365046"/>
    <lineage>
        <taxon>Bacteria</taxon>
        <taxon>Pseudomonadati</taxon>
        <taxon>Pseudomonadota</taxon>
        <taxon>Betaproteobacteria</taxon>
        <taxon>Burkholderiales</taxon>
        <taxon>Comamonadaceae</taxon>
        <taxon>Ramlibacter</taxon>
    </lineage>
</organism>
<keyword evidence="2" id="KW-1185">Reference proteome</keyword>
<name>F5Y1M4_RAMTT</name>
<reference evidence="1 2" key="2">
    <citation type="journal article" date="2011" name="PLoS ONE">
        <title>The Cyst-Dividing Bacterium Ramlibacter tataouinensis TTB310 Genome Reveals a Well-Stocked Toolbox for Adaptation to a Desert Environment.</title>
        <authorList>
            <person name="De Luca G."/>
            <person name="Barakat M."/>
            <person name="Ortet P."/>
            <person name="Fochesato S."/>
            <person name="Jourlin-Castelli C."/>
            <person name="Ansaldi M."/>
            <person name="Py B."/>
            <person name="Fichant G."/>
            <person name="Coutinho P.M."/>
            <person name="Voulhoux R."/>
            <person name="Bastien O."/>
            <person name="Marechal E."/>
            <person name="Henrissat B."/>
            <person name="Quentin Y."/>
            <person name="Noirot P."/>
            <person name="Filloux A."/>
            <person name="Mejean V."/>
            <person name="Dubow M.S."/>
            <person name="Barras F."/>
            <person name="Barbe V."/>
            <person name="Weissenbach J."/>
            <person name="Mihalcescu I."/>
            <person name="Vermeglio A."/>
            <person name="Achouak W."/>
            <person name="Heulin T."/>
        </authorList>
    </citation>
    <scope>NUCLEOTIDE SEQUENCE [LARGE SCALE GENOMIC DNA]</scope>
    <source>
        <strain evidence="2">ATCC BAA-407 / DSM 14655 / LMG 21543 / TTB310</strain>
    </source>
</reference>
<proteinExistence type="predicted"/>
<evidence type="ECO:0000313" key="2">
    <source>
        <dbReference type="Proteomes" id="UP000008385"/>
    </source>
</evidence>
<dbReference type="Proteomes" id="UP000008385">
    <property type="component" value="Chromosome"/>
</dbReference>
<dbReference type="HOGENOM" id="CLU_2094852_0_0_4"/>
<dbReference type="EMBL" id="CP000245">
    <property type="protein sequence ID" value="AEG92275.1"/>
    <property type="molecule type" value="Genomic_DNA"/>
</dbReference>
<dbReference type="eggNOG" id="ENOG50342S9">
    <property type="taxonomic scope" value="Bacteria"/>
</dbReference>
<dbReference type="KEGG" id="rta:Rta_11890"/>
<gene>
    <name evidence="1" type="ordered locus">Rta_11890</name>
</gene>
<dbReference type="RefSeq" id="WP_013900508.1">
    <property type="nucleotide sequence ID" value="NC_015677.1"/>
</dbReference>